<keyword evidence="2" id="KW-1185">Reference proteome</keyword>
<accession>A0A9N8K2T9</accession>
<gene>
    <name evidence="1" type="ORF">AWRI4233_LOCUS5458</name>
</gene>
<evidence type="ECO:0000313" key="1">
    <source>
        <dbReference type="EMBL" id="CAD0096093.1"/>
    </source>
</evidence>
<evidence type="ECO:0000313" key="2">
    <source>
        <dbReference type="Proteomes" id="UP000714618"/>
    </source>
</evidence>
<organism evidence="1 2">
    <name type="scientific">Aureobasidium mustum</name>
    <dbReference type="NCBI Taxonomy" id="2773714"/>
    <lineage>
        <taxon>Eukaryota</taxon>
        <taxon>Fungi</taxon>
        <taxon>Dikarya</taxon>
        <taxon>Ascomycota</taxon>
        <taxon>Pezizomycotina</taxon>
        <taxon>Dothideomycetes</taxon>
        <taxon>Dothideomycetidae</taxon>
        <taxon>Dothideales</taxon>
        <taxon>Saccotheciaceae</taxon>
        <taxon>Aureobasidium</taxon>
    </lineage>
</organism>
<sequence>MTWRRRQLWYGRLMKRTSDEALIRLMLTVRVREGLHEKAPWAFNVDGYVYEEYLHIDIMARGRGYGTVTERIPVDDKWWDKKREA</sequence>
<dbReference type="AlphaFoldDB" id="A0A9N8K2T9"/>
<proteinExistence type="predicted"/>
<protein>
    <submittedName>
        <fullName evidence="1">Uncharacterized protein</fullName>
    </submittedName>
</protein>
<dbReference type="Proteomes" id="UP000714618">
    <property type="component" value="Unassembled WGS sequence"/>
</dbReference>
<dbReference type="EMBL" id="CAIJEO010000007">
    <property type="protein sequence ID" value="CAD0096093.1"/>
    <property type="molecule type" value="Genomic_DNA"/>
</dbReference>
<comment type="caution">
    <text evidence="1">The sequence shown here is derived from an EMBL/GenBank/DDBJ whole genome shotgun (WGS) entry which is preliminary data.</text>
</comment>
<reference evidence="1" key="1">
    <citation type="submission" date="2020-06" db="EMBL/GenBank/DDBJ databases">
        <authorList>
            <person name="Onetto C."/>
        </authorList>
    </citation>
    <scope>NUCLEOTIDE SEQUENCE</scope>
</reference>
<name>A0A9N8K2T9_9PEZI</name>